<keyword evidence="1" id="KW-0732">Signal</keyword>
<evidence type="ECO:0000313" key="2">
    <source>
        <dbReference type="EMBL" id="MBB3147596.1"/>
    </source>
</evidence>
<dbReference type="PROSITE" id="PS51257">
    <property type="entry name" value="PROKAR_LIPOPROTEIN"/>
    <property type="match status" value="1"/>
</dbReference>
<feature type="signal peptide" evidence="1">
    <location>
        <begin position="1"/>
        <end position="21"/>
    </location>
</feature>
<dbReference type="RefSeq" id="WP_112530274.1">
    <property type="nucleotide sequence ID" value="NZ_JACHXN010000013.1"/>
</dbReference>
<protein>
    <recommendedName>
        <fullName evidence="4">Lipoprotein</fullName>
    </recommendedName>
</protein>
<comment type="caution">
    <text evidence="2">The sequence shown here is derived from an EMBL/GenBank/DDBJ whole genome shotgun (WGS) entry which is preliminary data.</text>
</comment>
<accession>A0A839U925</accession>
<reference evidence="2 3" key="1">
    <citation type="submission" date="2020-08" db="EMBL/GenBank/DDBJ databases">
        <title>Genomic Encyclopedia of Type Strains, Phase III (KMG-III): the genomes of soil and plant-associated and newly described type strains.</title>
        <authorList>
            <person name="Whitman W."/>
        </authorList>
    </citation>
    <scope>NUCLEOTIDE SEQUENCE [LARGE SCALE GENOMIC DNA]</scope>
    <source>
        <strain evidence="2 3">CECT 7015</strain>
    </source>
</reference>
<gene>
    <name evidence="2" type="ORF">FHS21_004020</name>
</gene>
<dbReference type="Proteomes" id="UP000554520">
    <property type="component" value="Unassembled WGS sequence"/>
</dbReference>
<dbReference type="AlphaFoldDB" id="A0A839U925"/>
<evidence type="ECO:0000256" key="1">
    <source>
        <dbReference type="SAM" id="SignalP"/>
    </source>
</evidence>
<name>A0A839U925_9HYPH</name>
<dbReference type="EMBL" id="JACHXN010000013">
    <property type="protein sequence ID" value="MBB3147596.1"/>
    <property type="molecule type" value="Genomic_DNA"/>
</dbReference>
<feature type="chain" id="PRO_5032998170" description="Lipoprotein" evidence="1">
    <location>
        <begin position="22"/>
        <end position="171"/>
    </location>
</feature>
<keyword evidence="3" id="KW-1185">Reference proteome</keyword>
<proteinExistence type="predicted"/>
<evidence type="ECO:0000313" key="3">
    <source>
        <dbReference type="Proteomes" id="UP000554520"/>
    </source>
</evidence>
<evidence type="ECO:0008006" key="4">
    <source>
        <dbReference type="Google" id="ProtNLM"/>
    </source>
</evidence>
<organism evidence="2 3">
    <name type="scientific">Phyllobacterium trifolii</name>
    <dbReference type="NCBI Taxonomy" id="300193"/>
    <lineage>
        <taxon>Bacteria</taxon>
        <taxon>Pseudomonadati</taxon>
        <taxon>Pseudomonadota</taxon>
        <taxon>Alphaproteobacteria</taxon>
        <taxon>Hyphomicrobiales</taxon>
        <taxon>Phyllobacteriaceae</taxon>
        <taxon>Phyllobacterium</taxon>
    </lineage>
</organism>
<sequence>MKSAIALLFLIVLTACQTTQGTNSRFALSNTNGPAFTVMGSSAVSSEQFKKEMTYRAVNEGQRRGYPVLALVSNSPVRTENGLHKMTASYMGLNSFAEAGKSQALAVNSYIETDNVSGRRQTTNPSKYGGGLFYPTTAEGRAADAALKGISEALWGPHNTSGITVLARSTQ</sequence>